<dbReference type="InterPro" id="IPR003594">
    <property type="entry name" value="HATPase_dom"/>
</dbReference>
<dbReference type="PRINTS" id="PR00344">
    <property type="entry name" value="BCTRLSENSOR"/>
</dbReference>
<reference evidence="12" key="2">
    <citation type="submission" date="2020-09" db="EMBL/GenBank/DDBJ databases">
        <authorList>
            <person name="Sun Q."/>
            <person name="Kim S."/>
        </authorList>
    </citation>
    <scope>NUCLEOTIDE SEQUENCE</scope>
    <source>
        <strain evidence="12">KCTC 42651</strain>
    </source>
</reference>
<dbReference type="InterPro" id="IPR036890">
    <property type="entry name" value="HATPase_C_sf"/>
</dbReference>
<dbReference type="RefSeq" id="WP_189986876.1">
    <property type="nucleotide sequence ID" value="NZ_BMZS01000001.1"/>
</dbReference>
<dbReference type="AlphaFoldDB" id="A0A918XMY7"/>
<keyword evidence="13" id="KW-1185">Reference proteome</keyword>
<keyword evidence="7" id="KW-0902">Two-component regulatory system</keyword>
<dbReference type="Gene3D" id="6.10.340.10">
    <property type="match status" value="1"/>
</dbReference>
<dbReference type="GO" id="GO:0000155">
    <property type="term" value="F:phosphorelay sensor kinase activity"/>
    <property type="evidence" value="ECO:0007669"/>
    <property type="project" value="InterPro"/>
</dbReference>
<dbReference type="GO" id="GO:0005886">
    <property type="term" value="C:plasma membrane"/>
    <property type="evidence" value="ECO:0007669"/>
    <property type="project" value="TreeGrafter"/>
</dbReference>
<dbReference type="InterPro" id="IPR003661">
    <property type="entry name" value="HisK_dim/P_dom"/>
</dbReference>
<keyword evidence="4" id="KW-0597">Phosphoprotein</keyword>
<dbReference type="PANTHER" id="PTHR43047">
    <property type="entry name" value="TWO-COMPONENT HISTIDINE PROTEIN KINASE"/>
    <property type="match status" value="1"/>
</dbReference>
<dbReference type="PROSITE" id="PS50109">
    <property type="entry name" value="HIS_KIN"/>
    <property type="match status" value="1"/>
</dbReference>
<keyword evidence="9" id="KW-0812">Transmembrane</keyword>
<evidence type="ECO:0000256" key="2">
    <source>
        <dbReference type="ARBA" id="ARBA00004370"/>
    </source>
</evidence>
<dbReference type="InterPro" id="IPR003660">
    <property type="entry name" value="HAMP_dom"/>
</dbReference>
<evidence type="ECO:0000256" key="5">
    <source>
        <dbReference type="ARBA" id="ARBA00022679"/>
    </source>
</evidence>
<protein>
    <recommendedName>
        <fullName evidence="3">histidine kinase</fullName>
        <ecNumber evidence="3">2.7.13.3</ecNumber>
    </recommendedName>
</protein>
<dbReference type="SUPFAM" id="SSF47384">
    <property type="entry name" value="Homodimeric domain of signal transducing histidine kinase"/>
    <property type="match status" value="1"/>
</dbReference>
<organism evidence="12 13">
    <name type="scientific">Thalassobaculum fulvum</name>
    <dbReference type="NCBI Taxonomy" id="1633335"/>
    <lineage>
        <taxon>Bacteria</taxon>
        <taxon>Pseudomonadati</taxon>
        <taxon>Pseudomonadota</taxon>
        <taxon>Alphaproteobacteria</taxon>
        <taxon>Rhodospirillales</taxon>
        <taxon>Thalassobaculaceae</taxon>
        <taxon>Thalassobaculum</taxon>
    </lineage>
</organism>
<dbReference type="CDD" id="cd00082">
    <property type="entry name" value="HisKA"/>
    <property type="match status" value="1"/>
</dbReference>
<evidence type="ECO:0000256" key="3">
    <source>
        <dbReference type="ARBA" id="ARBA00012438"/>
    </source>
</evidence>
<dbReference type="EC" id="2.7.13.3" evidence="3"/>
<dbReference type="EMBL" id="BMZS01000001">
    <property type="protein sequence ID" value="GHD38902.1"/>
    <property type="molecule type" value="Genomic_DNA"/>
</dbReference>
<dbReference type="Gene3D" id="1.10.287.130">
    <property type="match status" value="1"/>
</dbReference>
<feature type="coiled-coil region" evidence="8">
    <location>
        <begin position="223"/>
        <end position="289"/>
    </location>
</feature>
<evidence type="ECO:0000256" key="4">
    <source>
        <dbReference type="ARBA" id="ARBA00022553"/>
    </source>
</evidence>
<dbReference type="Gene3D" id="3.30.565.10">
    <property type="entry name" value="Histidine kinase-like ATPase, C-terminal domain"/>
    <property type="match status" value="1"/>
</dbReference>
<evidence type="ECO:0000259" key="11">
    <source>
        <dbReference type="PROSITE" id="PS50885"/>
    </source>
</evidence>
<evidence type="ECO:0000313" key="13">
    <source>
        <dbReference type="Proteomes" id="UP000630353"/>
    </source>
</evidence>
<accession>A0A918XMY7</accession>
<dbReference type="SMART" id="SM00387">
    <property type="entry name" value="HATPase_c"/>
    <property type="match status" value="1"/>
</dbReference>
<keyword evidence="6" id="KW-0418">Kinase</keyword>
<proteinExistence type="predicted"/>
<dbReference type="SUPFAM" id="SSF55874">
    <property type="entry name" value="ATPase domain of HSP90 chaperone/DNA topoisomerase II/histidine kinase"/>
    <property type="match status" value="1"/>
</dbReference>
<feature type="domain" description="HAMP" evidence="11">
    <location>
        <begin position="184"/>
        <end position="242"/>
    </location>
</feature>
<dbReference type="InterPro" id="IPR004358">
    <property type="entry name" value="Sig_transdc_His_kin-like_C"/>
</dbReference>
<evidence type="ECO:0000256" key="7">
    <source>
        <dbReference type="ARBA" id="ARBA00023012"/>
    </source>
</evidence>
<dbReference type="Pfam" id="PF02518">
    <property type="entry name" value="HATPase_c"/>
    <property type="match status" value="1"/>
</dbReference>
<dbReference type="PANTHER" id="PTHR43047:SF63">
    <property type="entry name" value="HISTIDINE KINASE"/>
    <property type="match status" value="1"/>
</dbReference>
<dbReference type="InterPro" id="IPR005467">
    <property type="entry name" value="His_kinase_dom"/>
</dbReference>
<keyword evidence="9" id="KW-1133">Transmembrane helix</keyword>
<evidence type="ECO:0000256" key="8">
    <source>
        <dbReference type="SAM" id="Coils"/>
    </source>
</evidence>
<comment type="caution">
    <text evidence="12">The sequence shown here is derived from an EMBL/GenBank/DDBJ whole genome shotgun (WGS) entry which is preliminary data.</text>
</comment>
<dbReference type="Proteomes" id="UP000630353">
    <property type="component" value="Unassembled WGS sequence"/>
</dbReference>
<dbReference type="Pfam" id="PF00512">
    <property type="entry name" value="HisKA"/>
    <property type="match status" value="1"/>
</dbReference>
<feature type="transmembrane region" description="Helical" evidence="9">
    <location>
        <begin position="26"/>
        <end position="46"/>
    </location>
</feature>
<evidence type="ECO:0000256" key="1">
    <source>
        <dbReference type="ARBA" id="ARBA00000085"/>
    </source>
</evidence>
<feature type="domain" description="Histidine kinase" evidence="10">
    <location>
        <begin position="303"/>
        <end position="524"/>
    </location>
</feature>
<dbReference type="PROSITE" id="PS50885">
    <property type="entry name" value="HAMP"/>
    <property type="match status" value="1"/>
</dbReference>
<dbReference type="GO" id="GO:0009927">
    <property type="term" value="F:histidine phosphotransfer kinase activity"/>
    <property type="evidence" value="ECO:0007669"/>
    <property type="project" value="TreeGrafter"/>
</dbReference>
<keyword evidence="5" id="KW-0808">Transferase</keyword>
<keyword evidence="9" id="KW-0472">Membrane</keyword>
<evidence type="ECO:0000256" key="6">
    <source>
        <dbReference type="ARBA" id="ARBA00022777"/>
    </source>
</evidence>
<reference evidence="12" key="1">
    <citation type="journal article" date="2014" name="Int. J. Syst. Evol. Microbiol.">
        <title>Complete genome sequence of Corynebacterium casei LMG S-19264T (=DSM 44701T), isolated from a smear-ripened cheese.</title>
        <authorList>
            <consortium name="US DOE Joint Genome Institute (JGI-PGF)"/>
            <person name="Walter F."/>
            <person name="Albersmeier A."/>
            <person name="Kalinowski J."/>
            <person name="Ruckert C."/>
        </authorList>
    </citation>
    <scope>NUCLEOTIDE SEQUENCE</scope>
    <source>
        <strain evidence="12">KCTC 42651</strain>
    </source>
</reference>
<dbReference type="InterPro" id="IPR036097">
    <property type="entry name" value="HisK_dim/P_sf"/>
</dbReference>
<dbReference type="FunFam" id="1.10.287.130:FF:000001">
    <property type="entry name" value="Two-component sensor histidine kinase"/>
    <property type="match status" value="1"/>
</dbReference>
<gene>
    <name evidence="12" type="ORF">GCM10017083_00190</name>
</gene>
<dbReference type="SMART" id="SM00388">
    <property type="entry name" value="HisKA"/>
    <property type="match status" value="1"/>
</dbReference>
<evidence type="ECO:0000256" key="9">
    <source>
        <dbReference type="SAM" id="Phobius"/>
    </source>
</evidence>
<feature type="transmembrane region" description="Helical" evidence="9">
    <location>
        <begin position="160"/>
        <end position="178"/>
    </location>
</feature>
<comment type="subcellular location">
    <subcellularLocation>
        <location evidence="2">Membrane</location>
    </subcellularLocation>
</comment>
<comment type="catalytic activity">
    <reaction evidence="1">
        <text>ATP + protein L-histidine = ADP + protein N-phospho-L-histidine.</text>
        <dbReference type="EC" id="2.7.13.3"/>
    </reaction>
</comment>
<sequence>MGMEGGSGDAGVVRQPVTRKLFRAAFLLYLGAAVAITAAFVAEAWLSARGDLKRELSIYRRILEEALAAPLWSVDIEAARAIAVGMLEIPEIAGVRIVDHTGTREFVAVGQETRPTGWLGGPITVEFPIRYRHAVGLDLVGRVAIAASPLTVAERLQWRITLIVVAAVLKTAILWMIFQHLGRSILARPLTRLTRAVRAAGSGRLEPVEFDAATASAASDTEIEALRDAYNEMVASLRRSRDEISALNRELEDRVADRTRALEERAVELSAVAARADQARRQVAAALDQARRAGRAKSEFLALVSHELRTPLNSILGFSELLRSQAGSDRYPERLAEYADAIHSSGSHLLSLINDILDLSKIEAGQMQIHPEWLDPAAAARTVVELMREQAVRRGLTLECRVDPSIGPLKADPRRFRQMLMNLLSNAVKFTGPSGAVAVEARVTPDGWLAVSVVDTGVGMRRQDIARALEPFGQIDHPATRSQQGTGLGLPLVARMAHLHGGRLTVDSTPGVGTTATVWFPPDSRRNPPEALRQA</sequence>
<keyword evidence="8" id="KW-0175">Coiled coil</keyword>
<name>A0A918XMY7_9PROT</name>
<evidence type="ECO:0000313" key="12">
    <source>
        <dbReference type="EMBL" id="GHD38902.1"/>
    </source>
</evidence>
<evidence type="ECO:0000259" key="10">
    <source>
        <dbReference type="PROSITE" id="PS50109"/>
    </source>
</evidence>